<dbReference type="NCBIfam" id="TIGR01981">
    <property type="entry name" value="sufD"/>
    <property type="match status" value="1"/>
</dbReference>
<dbReference type="STRING" id="45670.SN16_02720"/>
<dbReference type="Proteomes" id="UP000031546">
    <property type="component" value="Unassembled WGS sequence"/>
</dbReference>
<reference evidence="5 7" key="4">
    <citation type="submission" date="2022-12" db="EMBL/GenBank/DDBJ databases">
        <title>Genome analysis and biological profiling of marine Salinicoccus roseus MOSEL-ME25.</title>
        <authorList>
            <person name="Mirza F.T."/>
            <person name="Xie Y."/>
            <person name="Shinwari Z.K."/>
        </authorList>
    </citation>
    <scope>NUCLEOTIDE SEQUENCE [LARGE SCALE GENOMIC DNA]</scope>
    <source>
        <strain evidence="5 7">MOSEL-ME25</strain>
    </source>
</reference>
<evidence type="ECO:0000259" key="3">
    <source>
        <dbReference type="Pfam" id="PF19295"/>
    </source>
</evidence>
<dbReference type="InterPro" id="IPR055346">
    <property type="entry name" value="Fe-S_cluster_assembly_SufBD"/>
</dbReference>
<dbReference type="Pfam" id="PF01458">
    <property type="entry name" value="SUFBD_core"/>
    <property type="match status" value="1"/>
</dbReference>
<feature type="domain" description="SUF system FeS cluster assembly SufBD core" evidence="2">
    <location>
        <begin position="179"/>
        <end position="410"/>
    </location>
</feature>
<dbReference type="PANTHER" id="PTHR30508:SF1">
    <property type="entry name" value="UPF0051 PROTEIN ABCI8, CHLOROPLASTIC-RELATED"/>
    <property type="match status" value="1"/>
</dbReference>
<dbReference type="AlphaFoldDB" id="A0A0C2DNM5"/>
<dbReference type="OrthoDB" id="9803529at2"/>
<reference evidence="4 6" key="1">
    <citation type="submission" date="2015-01" db="EMBL/GenBank/DDBJ databases">
        <title>Genome sequences of high lactate-tolerant strain Salinicoccus roseus W12 with industrial interest.</title>
        <authorList>
            <person name="Wang H."/>
            <person name="Yu B."/>
        </authorList>
    </citation>
    <scope>NUCLEOTIDE SEQUENCE [LARGE SCALE GENOMIC DNA]</scope>
    <source>
        <strain evidence="4 6">W12</strain>
    </source>
</reference>
<dbReference type="GO" id="GO:0016226">
    <property type="term" value="P:iron-sulfur cluster assembly"/>
    <property type="evidence" value="ECO:0007669"/>
    <property type="project" value="InterPro"/>
</dbReference>
<dbReference type="InterPro" id="IPR045595">
    <property type="entry name" value="SufBD_N"/>
</dbReference>
<dbReference type="InterPro" id="IPR011542">
    <property type="entry name" value="SUF_FeS_clus_asmbl_SufD"/>
</dbReference>
<evidence type="ECO:0000259" key="2">
    <source>
        <dbReference type="Pfam" id="PF01458"/>
    </source>
</evidence>
<dbReference type="GeneID" id="77844452"/>
<keyword evidence="7" id="KW-1185">Reference proteome</keyword>
<evidence type="ECO:0000313" key="5">
    <source>
        <dbReference type="EMBL" id="MDB0579691.1"/>
    </source>
</evidence>
<sequence>MATEVNEYVINADEVISRAESRGESELLISKKKEALEQIESLDMPKPDKTKLNKWDFFTVSQPVTDSATYGSLEELPEAVKSLLDIEHTKNIYVQHNNTPAYLQVSDELLDQGVVIENIIEASANHPELVEKYFMTEGVKIDEHKLAAYHTAMLNGGLFVYVPKNVQIEDPVQMVVLHDDEKTSLFNHVLIVADEGSELTYVENYLSNVDRSNEQFNIISEVIAKDNAKVNYGAVDFLSEGFTGYVNRRGVVGRDATLDWALGLMNDSNVINDNTTYLMGDNSVSNLKTVVVGRGEQTLNFTTQIIHYGKDSSGHILKHGVMKDSASSIFNGVGHIKHGATRSDAQQESRVLMLSEKARGDANPILLIDEDDVTAGHAASVGRVDPIQLFYLMSRGISQKEAERLVIHGFLDPVVRALPIESVKNQLREVIELKVLSK</sequence>
<evidence type="ECO:0000313" key="7">
    <source>
        <dbReference type="Proteomes" id="UP000527860"/>
    </source>
</evidence>
<name>A0A0C2DNM5_9STAP</name>
<dbReference type="SUPFAM" id="SSF101960">
    <property type="entry name" value="Stabilizer of iron transporter SufD"/>
    <property type="match status" value="1"/>
</dbReference>
<comment type="caution">
    <text evidence="4">The sequence shown here is derived from an EMBL/GenBank/DDBJ whole genome shotgun (WGS) entry which is preliminary data.</text>
</comment>
<dbReference type="PANTHER" id="PTHR30508">
    <property type="entry name" value="FES CLUSTER ASSEMBLY PROTEIN SUF"/>
    <property type="match status" value="1"/>
</dbReference>
<dbReference type="RefSeq" id="WP_040105065.1">
    <property type="nucleotide sequence ID" value="NZ_JABEVU030000001.1"/>
</dbReference>
<dbReference type="EMBL" id="JABEVU030000001">
    <property type="protein sequence ID" value="MDB0579691.1"/>
    <property type="molecule type" value="Genomic_DNA"/>
</dbReference>
<dbReference type="InterPro" id="IPR000825">
    <property type="entry name" value="SUF_FeS_clus_asmbl_SufBD_core"/>
</dbReference>
<dbReference type="EMBL" id="JXII01000002">
    <property type="protein sequence ID" value="KIH71603.1"/>
    <property type="molecule type" value="Genomic_DNA"/>
</dbReference>
<organism evidence="4 6">
    <name type="scientific">Salinicoccus roseus</name>
    <dbReference type="NCBI Taxonomy" id="45670"/>
    <lineage>
        <taxon>Bacteria</taxon>
        <taxon>Bacillati</taxon>
        <taxon>Bacillota</taxon>
        <taxon>Bacilli</taxon>
        <taxon>Bacillales</taxon>
        <taxon>Staphylococcaceae</taxon>
        <taxon>Salinicoccus</taxon>
    </lineage>
</organism>
<reference evidence="7" key="2">
    <citation type="submission" date="2020-04" db="EMBL/GenBank/DDBJ databases">
        <title>Genome analysis and biological profiling of marine Cellulosimicrobium funkei MOSEL-ME6.</title>
        <authorList>
            <person name="Tanveer F."/>
            <person name="Xie Y."/>
            <person name="Shinwari Z.K."/>
        </authorList>
    </citation>
    <scope>NUCLEOTIDE SEQUENCE [LARGE SCALE GENOMIC DNA]</scope>
    <source>
        <strain evidence="7">MOSEL-ME25</strain>
    </source>
</reference>
<feature type="domain" description="SUF system FeS cluster assembly SufBD N-terminal" evidence="3">
    <location>
        <begin position="97"/>
        <end position="174"/>
    </location>
</feature>
<dbReference type="Pfam" id="PF19295">
    <property type="entry name" value="SufBD_N"/>
    <property type="match status" value="1"/>
</dbReference>
<reference evidence="5" key="3">
    <citation type="submission" date="2020-04" db="EMBL/GenBank/DDBJ databases">
        <authorList>
            <person name="Tanveer F."/>
            <person name="Xie Y."/>
            <person name="Shinwari Z.K."/>
        </authorList>
    </citation>
    <scope>NUCLEOTIDE SEQUENCE</scope>
    <source>
        <strain evidence="5">MOSEL-ME25</strain>
    </source>
</reference>
<dbReference type="InterPro" id="IPR037284">
    <property type="entry name" value="SUF_FeS_clus_asmbl_SufBD_sf"/>
</dbReference>
<accession>A0A0C2DNM5</accession>
<evidence type="ECO:0000313" key="6">
    <source>
        <dbReference type="Proteomes" id="UP000031546"/>
    </source>
</evidence>
<gene>
    <name evidence="5" type="primary">sufD</name>
    <name evidence="5" type="ORF">F7P68_0004035</name>
    <name evidence="4" type="ORF">SN16_02720</name>
</gene>
<evidence type="ECO:0000313" key="4">
    <source>
        <dbReference type="EMBL" id="KIH71603.1"/>
    </source>
</evidence>
<comment type="similarity">
    <text evidence="1">Belongs to the iron-sulfur cluster assembly SufBD family.</text>
</comment>
<proteinExistence type="inferred from homology"/>
<dbReference type="Proteomes" id="UP000527860">
    <property type="component" value="Unassembled WGS sequence"/>
</dbReference>
<protein>
    <submittedName>
        <fullName evidence="4">Fe-S cluster assembly protein SufD</fullName>
    </submittedName>
</protein>
<evidence type="ECO:0000256" key="1">
    <source>
        <dbReference type="ARBA" id="ARBA00043967"/>
    </source>
</evidence>